<feature type="transmembrane region" description="Helical" evidence="1">
    <location>
        <begin position="12"/>
        <end position="29"/>
    </location>
</feature>
<reference evidence="2" key="1">
    <citation type="submission" date="2023-03" db="EMBL/GenBank/DDBJ databases">
        <authorList>
            <person name="Cremers G."/>
            <person name="Picone N."/>
        </authorList>
    </citation>
    <scope>NUCLEOTIDE SEQUENCE</scope>
    <source>
        <strain evidence="2">Sample_alias</strain>
    </source>
</reference>
<evidence type="ECO:0000313" key="3">
    <source>
        <dbReference type="Proteomes" id="UP001161497"/>
    </source>
</evidence>
<dbReference type="EMBL" id="OX458932">
    <property type="protein sequence ID" value="CAI9084678.1"/>
    <property type="molecule type" value="Genomic_DNA"/>
</dbReference>
<keyword evidence="1" id="KW-0812">Transmembrane</keyword>
<sequence length="42" mass="4633">MSYYVNTKGVYLVSGLFSNSAIMLNAVGARRQIIKLRILSLA</sequence>
<evidence type="ECO:0000313" key="2">
    <source>
        <dbReference type="EMBL" id="CAI9084678.1"/>
    </source>
</evidence>
<organism evidence="2 3">
    <name type="scientific">Candidatus Methylacidiphilum fumarolicum</name>
    <dbReference type="NCBI Taxonomy" id="591154"/>
    <lineage>
        <taxon>Bacteria</taxon>
        <taxon>Pseudomonadati</taxon>
        <taxon>Verrucomicrobiota</taxon>
        <taxon>Methylacidiphilae</taxon>
        <taxon>Methylacidiphilales</taxon>
        <taxon>Methylacidiphilaceae</taxon>
        <taxon>Methylacidiphilum (ex Ratnadevi et al. 2023)</taxon>
    </lineage>
</organism>
<keyword evidence="1" id="KW-0472">Membrane</keyword>
<dbReference type="Proteomes" id="UP001161497">
    <property type="component" value="Chromosome"/>
</dbReference>
<evidence type="ECO:0000256" key="1">
    <source>
        <dbReference type="SAM" id="Phobius"/>
    </source>
</evidence>
<accession>A0ABM9IAK5</accession>
<keyword evidence="3" id="KW-1185">Reference proteome</keyword>
<name>A0ABM9IAK5_9BACT</name>
<proteinExistence type="predicted"/>
<protein>
    <submittedName>
        <fullName evidence="2">Uncharacterized protein</fullName>
    </submittedName>
</protein>
<keyword evidence="1" id="KW-1133">Transmembrane helix</keyword>
<gene>
    <name evidence="2" type="ORF">MFUM_0281</name>
</gene>